<name>A0A0S4XNC6_9BACT</name>
<organism evidence="1">
    <name type="scientific">Sulfurovum sp. enrichment culture clone C5</name>
    <dbReference type="NCBI Taxonomy" id="497650"/>
    <lineage>
        <taxon>Bacteria</taxon>
        <taxon>Pseudomonadati</taxon>
        <taxon>Campylobacterota</taxon>
        <taxon>Epsilonproteobacteria</taxon>
        <taxon>Campylobacterales</taxon>
        <taxon>Sulfurovaceae</taxon>
        <taxon>Sulfurovum</taxon>
        <taxon>environmental samples</taxon>
    </lineage>
</organism>
<sequence>MATEHDNYLQLSLTGIKIKSFDVIDYSISDGQPYGGVTVSGDDKLNIKAGRHGSEKVAKWFKQIADTGVVAACDTFDSYPDKLNFAIYGTLTFKSAKKIWVVKNVLFAQGHSARSRNNWWVGGPKMKGGSVKPFIGAIVSSASIDGLPLAEVGFIAPPGCVSHFDLITVAL</sequence>
<protein>
    <submittedName>
        <fullName evidence="1">Uncharacterized protein</fullName>
    </submittedName>
</protein>
<gene>
    <name evidence="1" type="ORF">BN3087_450038</name>
</gene>
<evidence type="ECO:0000313" key="1">
    <source>
        <dbReference type="EMBL" id="CUV65808.1"/>
    </source>
</evidence>
<proteinExistence type="predicted"/>
<accession>A0A0S4XNC6</accession>
<dbReference type="EMBL" id="FAXN01000046">
    <property type="protein sequence ID" value="CUV65808.1"/>
    <property type="molecule type" value="Genomic_DNA"/>
</dbReference>
<dbReference type="AlphaFoldDB" id="A0A0S4XNC6"/>
<reference evidence="1" key="1">
    <citation type="submission" date="2015-11" db="EMBL/GenBank/DDBJ databases">
        <authorList>
            <person name="Zhang Y."/>
            <person name="Guo Z."/>
        </authorList>
    </citation>
    <scope>NUCLEOTIDE SEQUENCE</scope>
    <source>
        <strain evidence="1">BN30871</strain>
    </source>
</reference>